<evidence type="ECO:0008006" key="5">
    <source>
        <dbReference type="Google" id="ProtNLM"/>
    </source>
</evidence>
<dbReference type="PANTHER" id="PTHR11092:SF0">
    <property type="entry name" value="EPIMERASE FAMILY PROTEIN SDR39U1"/>
    <property type="match status" value="1"/>
</dbReference>
<sequence length="325" mass="36260">MKNPLANVVLLKTSFRFLQTALFSTKGHVLIGGGTGFIGRNLKEFLLRENYKVTTISRIKTGEKHIINWADLIIYGIPDDVTAVVNLSGEPIMVPFKGFGNNFKKKIWISRVGSTALLTDIISSAKCKPNVFITITSTDIYPSDGELHTEQFIPTDQMVDCNFFTRLGTDWEQASKYFPYRKVSIRTGTVLGDNGGFLKRLKYPAAIGLGAKIGDGCQQQPWIHICDLLNLILFSIENEEISGILNGVSPQEITNGEITTIYTHMLKKSPVMLSIPRMLLKTAFGEERTKLILEGRKVSPTRTLNCGFKFQYCEITDALKNLLGQ</sequence>
<evidence type="ECO:0000259" key="2">
    <source>
        <dbReference type="Pfam" id="PF08338"/>
    </source>
</evidence>
<accession>A0AAV0XDP5</accession>
<dbReference type="Gene3D" id="3.40.50.720">
    <property type="entry name" value="NAD(P)-binding Rossmann-like Domain"/>
    <property type="match status" value="1"/>
</dbReference>
<evidence type="ECO:0000313" key="4">
    <source>
        <dbReference type="Proteomes" id="UP001160148"/>
    </source>
</evidence>
<comment type="caution">
    <text evidence="3">The sequence shown here is derived from an EMBL/GenBank/DDBJ whole genome shotgun (WGS) entry which is preliminary data.</text>
</comment>
<dbReference type="EMBL" id="CARXXK010000004">
    <property type="protein sequence ID" value="CAI6366724.1"/>
    <property type="molecule type" value="Genomic_DNA"/>
</dbReference>
<reference evidence="3 4" key="1">
    <citation type="submission" date="2023-01" db="EMBL/GenBank/DDBJ databases">
        <authorList>
            <person name="Whitehead M."/>
        </authorList>
    </citation>
    <scope>NUCLEOTIDE SEQUENCE [LARGE SCALE GENOMIC DNA]</scope>
</reference>
<dbReference type="Pfam" id="PF01370">
    <property type="entry name" value="Epimerase"/>
    <property type="match status" value="1"/>
</dbReference>
<evidence type="ECO:0000259" key="1">
    <source>
        <dbReference type="Pfam" id="PF01370"/>
    </source>
</evidence>
<keyword evidence="4" id="KW-1185">Reference proteome</keyword>
<dbReference type="AlphaFoldDB" id="A0AAV0XDP5"/>
<feature type="domain" description="NAD-dependent epimerase/dehydratase" evidence="1">
    <location>
        <begin position="29"/>
        <end position="238"/>
    </location>
</feature>
<proteinExistence type="predicted"/>
<protein>
    <recommendedName>
        <fullName evidence="5">TIGR01777 family protein</fullName>
    </recommendedName>
</protein>
<dbReference type="InterPro" id="IPR001509">
    <property type="entry name" value="Epimerase_deHydtase"/>
</dbReference>
<dbReference type="PANTHER" id="PTHR11092">
    <property type="entry name" value="SUGAR NUCLEOTIDE EPIMERASE RELATED"/>
    <property type="match status" value="1"/>
</dbReference>
<feature type="domain" description="DUF1731" evidence="2">
    <location>
        <begin position="275"/>
        <end position="322"/>
    </location>
</feature>
<dbReference type="Pfam" id="PF08338">
    <property type="entry name" value="DUF1731"/>
    <property type="match status" value="1"/>
</dbReference>
<evidence type="ECO:0000313" key="3">
    <source>
        <dbReference type="EMBL" id="CAI6366724.1"/>
    </source>
</evidence>
<dbReference type="InterPro" id="IPR010099">
    <property type="entry name" value="SDR39U1"/>
</dbReference>
<dbReference type="SUPFAM" id="SSF51735">
    <property type="entry name" value="NAD(P)-binding Rossmann-fold domains"/>
    <property type="match status" value="1"/>
</dbReference>
<dbReference type="Proteomes" id="UP001160148">
    <property type="component" value="Unassembled WGS sequence"/>
</dbReference>
<gene>
    <name evidence="3" type="ORF">MEUPH1_LOCUS21272</name>
</gene>
<dbReference type="InterPro" id="IPR036291">
    <property type="entry name" value="NAD(P)-bd_dom_sf"/>
</dbReference>
<dbReference type="InterPro" id="IPR013549">
    <property type="entry name" value="DUF1731"/>
</dbReference>
<organism evidence="3 4">
    <name type="scientific">Macrosiphum euphorbiae</name>
    <name type="common">potato aphid</name>
    <dbReference type="NCBI Taxonomy" id="13131"/>
    <lineage>
        <taxon>Eukaryota</taxon>
        <taxon>Metazoa</taxon>
        <taxon>Ecdysozoa</taxon>
        <taxon>Arthropoda</taxon>
        <taxon>Hexapoda</taxon>
        <taxon>Insecta</taxon>
        <taxon>Pterygota</taxon>
        <taxon>Neoptera</taxon>
        <taxon>Paraneoptera</taxon>
        <taxon>Hemiptera</taxon>
        <taxon>Sternorrhyncha</taxon>
        <taxon>Aphidomorpha</taxon>
        <taxon>Aphidoidea</taxon>
        <taxon>Aphididae</taxon>
        <taxon>Macrosiphini</taxon>
        <taxon>Macrosiphum</taxon>
    </lineage>
</organism>
<name>A0AAV0XDP5_9HEMI</name>
<dbReference type="NCBIfam" id="TIGR01777">
    <property type="entry name" value="yfcH"/>
    <property type="match status" value="1"/>
</dbReference>